<protein>
    <recommendedName>
        <fullName evidence="7">O-antigen ligase-related domain-containing protein</fullName>
    </recommendedName>
</protein>
<keyword evidence="3 6" id="KW-1133">Transmembrane helix</keyword>
<feature type="transmembrane region" description="Helical" evidence="6">
    <location>
        <begin position="499"/>
        <end position="518"/>
    </location>
</feature>
<feature type="transmembrane region" description="Helical" evidence="6">
    <location>
        <begin position="248"/>
        <end position="266"/>
    </location>
</feature>
<feature type="transmembrane region" description="Helical" evidence="6">
    <location>
        <begin position="71"/>
        <end position="89"/>
    </location>
</feature>
<name>Q0B0M2_SYNWW</name>
<keyword evidence="2 6" id="KW-0812">Transmembrane</keyword>
<dbReference type="AlphaFoldDB" id="Q0B0M2"/>
<gene>
    <name evidence="8" type="ordered locus">Swol_0127</name>
</gene>
<evidence type="ECO:0000313" key="8">
    <source>
        <dbReference type="EMBL" id="ABI67482.1"/>
    </source>
</evidence>
<dbReference type="PANTHER" id="PTHR37422:SF23">
    <property type="entry name" value="TEICHURONIC ACID BIOSYNTHESIS PROTEIN TUAE"/>
    <property type="match status" value="1"/>
</dbReference>
<dbReference type="InterPro" id="IPR011990">
    <property type="entry name" value="TPR-like_helical_dom_sf"/>
</dbReference>
<dbReference type="HOGENOM" id="CLU_011929_0_0_9"/>
<organism evidence="8 9">
    <name type="scientific">Syntrophomonas wolfei subsp. wolfei (strain DSM 2245B / Goettingen)</name>
    <dbReference type="NCBI Taxonomy" id="335541"/>
    <lineage>
        <taxon>Bacteria</taxon>
        <taxon>Bacillati</taxon>
        <taxon>Bacillota</taxon>
        <taxon>Clostridia</taxon>
        <taxon>Eubacteriales</taxon>
        <taxon>Syntrophomonadaceae</taxon>
        <taxon>Syntrophomonas</taxon>
    </lineage>
</organism>
<evidence type="ECO:0000256" key="3">
    <source>
        <dbReference type="ARBA" id="ARBA00022989"/>
    </source>
</evidence>
<keyword evidence="4 6" id="KW-0472">Membrane</keyword>
<evidence type="ECO:0000256" key="5">
    <source>
        <dbReference type="SAM" id="MobiDB-lite"/>
    </source>
</evidence>
<reference evidence="9" key="1">
    <citation type="journal article" date="2010" name="Environ. Microbiol.">
        <title>The genome of Syntrophomonas wolfei: new insights into syntrophic metabolism and biohydrogen production.</title>
        <authorList>
            <person name="Sieber J.R."/>
            <person name="Sims D.R."/>
            <person name="Han C."/>
            <person name="Kim E."/>
            <person name="Lykidis A."/>
            <person name="Lapidus A.L."/>
            <person name="McDonnald E."/>
            <person name="Rohlin L."/>
            <person name="Culley D.E."/>
            <person name="Gunsalus R."/>
            <person name="McInerney M.J."/>
        </authorList>
    </citation>
    <scope>NUCLEOTIDE SEQUENCE [LARGE SCALE GENOMIC DNA]</scope>
    <source>
        <strain evidence="9">DSM 2245B / Goettingen</strain>
    </source>
</reference>
<sequence length="845" mass="93480">MAKKKKQQQKNIKGNSIKDTLREQSPTRGLSPSLKLPRVEAWYYTLVFIAVGFLIFYPPYFRGLFFSEDMFLYHILTGLVFILLGIEKIKRREFSFIETPLDWAILAYAGAYLLSLIGAVHIGEAFYGFLKALNYFMVYWMVSQVVHDYRRYEDILRVILASGVGVALIGILAAVGISDYPSAFDPNTIRILSTLQYPNTTAAYLAVISLLGVTLWIREKNPLLKLIYGSCIYLLLLVVLAAFSKGAWVILLVGAALLLIGMPGLYRLKSLYILGLAGVAALATYGKFMAALPVVTQQEPAVALQKLLLGFIIVLAGQAVWDLGILLQRKWGGRALAAYAASLLVLLMLLVIRLPEIPQLAQQILPENLTARISQIKDTTGTSYSSRMDYAHWGLAIVKDYPVVGAGAGGWNALYHQYQDYLAWTTETHNHFVQVWVEAGTIGFIAFISIWIGLLLALWKIYRGKRERGQAAGDSWILNWGTATAALAFGLHAAMDFDLSLGAMAILLWTLFALLNAGSRLEARTEGKRLLQLKPAVNISLAAILALVIIITGSSFSLAHSSAREGDGLLQEITREQQLHEEEKETKILRARSLYQKATQFDPLNANHHAGLAQACALQFIQAAQSKNPMAREYFELTRQEIKKAGELSPYSIKLRNTLANLCIGLNDLEGAIEEAQWAIRCNPNDINAYEGVIQLALKAVELHLNNKQAEKAAFYAESIVEQNRELQIKKEAIDPVKAAYPYWSGQPLELSPAAQLSLGKAYYLLGQYPEARATIEPLLPMVQDGSLQSPETPAWHLAALYRSGEQEQAEALALGLHSSNPQLSALYRSLLQLQALPAKSEAGK</sequence>
<dbReference type="OrthoDB" id="1808577at2"/>
<evidence type="ECO:0000256" key="4">
    <source>
        <dbReference type="ARBA" id="ARBA00023136"/>
    </source>
</evidence>
<feature type="transmembrane region" description="Helical" evidence="6">
    <location>
        <begin position="273"/>
        <end position="295"/>
    </location>
</feature>
<feature type="domain" description="O-antigen ligase-related" evidence="7">
    <location>
        <begin position="311"/>
        <end position="448"/>
    </location>
</feature>
<evidence type="ECO:0000313" key="9">
    <source>
        <dbReference type="Proteomes" id="UP000001968"/>
    </source>
</evidence>
<keyword evidence="9" id="KW-1185">Reference proteome</keyword>
<evidence type="ECO:0000256" key="1">
    <source>
        <dbReference type="ARBA" id="ARBA00004141"/>
    </source>
</evidence>
<feature type="transmembrane region" description="Helical" evidence="6">
    <location>
        <begin position="101"/>
        <end position="120"/>
    </location>
</feature>
<dbReference type="KEGG" id="swo:Swol_0127"/>
<dbReference type="STRING" id="335541.Swol_0127"/>
<feature type="transmembrane region" description="Helical" evidence="6">
    <location>
        <begin position="471"/>
        <end position="493"/>
    </location>
</feature>
<feature type="transmembrane region" description="Helical" evidence="6">
    <location>
        <begin position="155"/>
        <end position="177"/>
    </location>
</feature>
<proteinExistence type="predicted"/>
<dbReference type="Pfam" id="PF04932">
    <property type="entry name" value="Wzy_C"/>
    <property type="match status" value="1"/>
</dbReference>
<comment type="subcellular location">
    <subcellularLocation>
        <location evidence="1">Membrane</location>
        <topology evidence="1">Multi-pass membrane protein</topology>
    </subcellularLocation>
</comment>
<feature type="transmembrane region" description="Helical" evidence="6">
    <location>
        <begin position="223"/>
        <end position="242"/>
    </location>
</feature>
<evidence type="ECO:0000259" key="7">
    <source>
        <dbReference type="Pfam" id="PF04932"/>
    </source>
</evidence>
<dbReference type="RefSeq" id="WP_011639593.1">
    <property type="nucleotide sequence ID" value="NC_008346.1"/>
</dbReference>
<feature type="transmembrane region" description="Helical" evidence="6">
    <location>
        <begin position="197"/>
        <end position="216"/>
    </location>
</feature>
<dbReference type="InterPro" id="IPR007016">
    <property type="entry name" value="O-antigen_ligase-rel_domated"/>
</dbReference>
<evidence type="ECO:0000256" key="6">
    <source>
        <dbReference type="SAM" id="Phobius"/>
    </source>
</evidence>
<dbReference type="PANTHER" id="PTHR37422">
    <property type="entry name" value="TEICHURONIC ACID BIOSYNTHESIS PROTEIN TUAE"/>
    <property type="match status" value="1"/>
</dbReference>
<feature type="transmembrane region" description="Helical" evidence="6">
    <location>
        <begin position="539"/>
        <end position="559"/>
    </location>
</feature>
<feature type="transmembrane region" description="Helical" evidence="6">
    <location>
        <begin position="336"/>
        <end position="354"/>
    </location>
</feature>
<feature type="transmembrane region" description="Helical" evidence="6">
    <location>
        <begin position="307"/>
        <end position="327"/>
    </location>
</feature>
<feature type="transmembrane region" description="Helical" evidence="6">
    <location>
        <begin position="439"/>
        <end position="459"/>
    </location>
</feature>
<feature type="transmembrane region" description="Helical" evidence="6">
    <location>
        <begin position="126"/>
        <end position="143"/>
    </location>
</feature>
<evidence type="ECO:0000256" key="2">
    <source>
        <dbReference type="ARBA" id="ARBA00022692"/>
    </source>
</evidence>
<feature type="compositionally biased region" description="Polar residues" evidence="5">
    <location>
        <begin position="11"/>
        <end position="29"/>
    </location>
</feature>
<dbReference type="eggNOG" id="COG0457">
    <property type="taxonomic scope" value="Bacteria"/>
</dbReference>
<dbReference type="SUPFAM" id="SSF48452">
    <property type="entry name" value="TPR-like"/>
    <property type="match status" value="1"/>
</dbReference>
<dbReference type="eggNOG" id="COG3307">
    <property type="taxonomic scope" value="Bacteria"/>
</dbReference>
<dbReference type="Proteomes" id="UP000001968">
    <property type="component" value="Chromosome"/>
</dbReference>
<dbReference type="InterPro" id="IPR051533">
    <property type="entry name" value="WaaL-like"/>
</dbReference>
<dbReference type="Gene3D" id="1.25.40.10">
    <property type="entry name" value="Tetratricopeptide repeat domain"/>
    <property type="match status" value="1"/>
</dbReference>
<feature type="region of interest" description="Disordered" evidence="5">
    <location>
        <begin position="1"/>
        <end position="29"/>
    </location>
</feature>
<feature type="transmembrane region" description="Helical" evidence="6">
    <location>
        <begin position="41"/>
        <end position="59"/>
    </location>
</feature>
<dbReference type="GO" id="GO:0016020">
    <property type="term" value="C:membrane"/>
    <property type="evidence" value="ECO:0007669"/>
    <property type="project" value="UniProtKB-SubCell"/>
</dbReference>
<accession>Q0B0M2</accession>
<dbReference type="EMBL" id="CP000448">
    <property type="protein sequence ID" value="ABI67482.1"/>
    <property type="molecule type" value="Genomic_DNA"/>
</dbReference>